<feature type="transmembrane region" description="Helical" evidence="1">
    <location>
        <begin position="226"/>
        <end position="247"/>
    </location>
</feature>
<keyword evidence="3" id="KW-1185">Reference proteome</keyword>
<sequence>MELQENDVLYAGGASNGQGTPQAAPVQGGGFTFSGEGRDGFRQFVAFKGSGWELFKICIVNFLLTIITLGIYHFWAKVRVRKYLWSHTVVEGEPLEYTGTGKELFFGFLIVAGVFILYMVLQMVLERIHPGLSVLAALLLLPFWFFATYRAVRYRLTRTRWRGIRFNLSGSAWKYMFLALGQSLLNLITLSLWYPKSCAVLRKRIIGNIWYGNRNFTFSGKAAPLYVSYLVAVLGIIGFGVAGFMLADLPTAFLQMNSNPGPEGFKSLAIAMGTFYGMLILGVLVSQWFMCVLIRWEVGNTGFPGVRFRSSLTFGRYFWVQVSNLFLVLLTLGIGTPWAAVRSLKLYLNTLDAEGSLDYAHLAQDAQEAPKFGEGFLEAFDVDLAV</sequence>
<feature type="transmembrane region" description="Helical" evidence="1">
    <location>
        <begin position="173"/>
        <end position="194"/>
    </location>
</feature>
<dbReference type="EMBL" id="BLVO01000016">
    <property type="protein sequence ID" value="GFM34653.1"/>
    <property type="molecule type" value="Genomic_DNA"/>
</dbReference>
<feature type="transmembrane region" description="Helical" evidence="1">
    <location>
        <begin position="316"/>
        <end position="341"/>
    </location>
</feature>
<feature type="transmembrane region" description="Helical" evidence="1">
    <location>
        <begin position="268"/>
        <end position="296"/>
    </location>
</feature>
<protein>
    <submittedName>
        <fullName evidence="2">Membrane protein</fullName>
    </submittedName>
</protein>
<keyword evidence="1" id="KW-0472">Membrane</keyword>
<keyword evidence="1" id="KW-1133">Transmembrane helix</keyword>
<comment type="caution">
    <text evidence="2">The sequence shown here is derived from an EMBL/GenBank/DDBJ whole genome shotgun (WGS) entry which is preliminary data.</text>
</comment>
<gene>
    <name evidence="2" type="ORF">DSM101010T_30180</name>
</gene>
<dbReference type="AlphaFoldDB" id="A0A7J0BLM1"/>
<keyword evidence="1" id="KW-0812">Transmembrane</keyword>
<dbReference type="RefSeq" id="WP_174406325.1">
    <property type="nucleotide sequence ID" value="NZ_BLVO01000016.1"/>
</dbReference>
<accession>A0A7J0BLM1</accession>
<evidence type="ECO:0000313" key="3">
    <source>
        <dbReference type="Proteomes" id="UP000503840"/>
    </source>
</evidence>
<proteinExistence type="predicted"/>
<organism evidence="2 3">
    <name type="scientific">Desulfovibrio subterraneus</name>
    <dbReference type="NCBI Taxonomy" id="2718620"/>
    <lineage>
        <taxon>Bacteria</taxon>
        <taxon>Pseudomonadati</taxon>
        <taxon>Thermodesulfobacteriota</taxon>
        <taxon>Desulfovibrionia</taxon>
        <taxon>Desulfovibrionales</taxon>
        <taxon>Desulfovibrionaceae</taxon>
        <taxon>Desulfovibrio</taxon>
    </lineage>
</organism>
<reference evidence="2 3" key="1">
    <citation type="submission" date="2020-05" db="EMBL/GenBank/DDBJ databases">
        <title>Draft genome sequence of Desulfovibrio sp. strain HN2T.</title>
        <authorList>
            <person name="Ueno A."/>
            <person name="Tamazawa S."/>
            <person name="Tamamura S."/>
            <person name="Murakami T."/>
            <person name="Kiyama T."/>
            <person name="Inomata H."/>
            <person name="Amano Y."/>
            <person name="Miyakawa K."/>
            <person name="Tamaki H."/>
            <person name="Naganuma T."/>
            <person name="Kaneko K."/>
        </authorList>
    </citation>
    <scope>NUCLEOTIDE SEQUENCE [LARGE SCALE GENOMIC DNA]</scope>
    <source>
        <strain evidence="2 3">HN2</strain>
    </source>
</reference>
<dbReference type="InterPro" id="IPR010295">
    <property type="entry name" value="DUF898"/>
</dbReference>
<name>A0A7J0BLM1_9BACT</name>
<dbReference type="Proteomes" id="UP000503840">
    <property type="component" value="Unassembled WGS sequence"/>
</dbReference>
<feature type="transmembrane region" description="Helical" evidence="1">
    <location>
        <begin position="54"/>
        <end position="75"/>
    </location>
</feature>
<evidence type="ECO:0000313" key="2">
    <source>
        <dbReference type="EMBL" id="GFM34653.1"/>
    </source>
</evidence>
<feature type="transmembrane region" description="Helical" evidence="1">
    <location>
        <begin position="104"/>
        <end position="125"/>
    </location>
</feature>
<dbReference type="Pfam" id="PF05987">
    <property type="entry name" value="DUF898"/>
    <property type="match status" value="1"/>
</dbReference>
<feature type="transmembrane region" description="Helical" evidence="1">
    <location>
        <begin position="131"/>
        <end position="152"/>
    </location>
</feature>
<evidence type="ECO:0000256" key="1">
    <source>
        <dbReference type="SAM" id="Phobius"/>
    </source>
</evidence>